<dbReference type="AlphaFoldDB" id="A0A8T1S2F7"/>
<reference evidence="4 5" key="1">
    <citation type="journal article" date="2020" name="G3 (Bethesda)">
        <title>Draft Genome of the Common Snapping Turtle, Chelydra serpentina, a Model for Phenotypic Plasticity in Reptiles.</title>
        <authorList>
            <person name="Das D."/>
            <person name="Singh S.K."/>
            <person name="Bierstedt J."/>
            <person name="Erickson A."/>
            <person name="Galli G.L.J."/>
            <person name="Crossley D.A. 2nd"/>
            <person name="Rhen T."/>
        </authorList>
    </citation>
    <scope>NUCLEOTIDE SEQUENCE [LARGE SCALE GENOMIC DNA]</scope>
    <source>
        <strain evidence="4">KW</strain>
    </source>
</reference>
<dbReference type="InterPro" id="IPR001304">
    <property type="entry name" value="C-type_lectin-like"/>
</dbReference>
<sequence length="88" mass="9908">MLVIRDQREMAFIKTITEGKYPVWIGLHLTTTKGNWTWVDGSLLNQTGVSLSAPDTGHSCGVWKENQIRGEICSGSFKWICQREAVLI</sequence>
<dbReference type="OrthoDB" id="538816at2759"/>
<evidence type="ECO:0000256" key="2">
    <source>
        <dbReference type="ARBA" id="ARBA00023157"/>
    </source>
</evidence>
<dbReference type="PANTHER" id="PTHR46784:SF1">
    <property type="entry name" value="KILLER CELL LECTIN-LIKE RECEPTOR SUBFAMILY B MEMBER 1"/>
    <property type="match status" value="1"/>
</dbReference>
<dbReference type="GO" id="GO:0005886">
    <property type="term" value="C:plasma membrane"/>
    <property type="evidence" value="ECO:0007669"/>
    <property type="project" value="TreeGrafter"/>
</dbReference>
<name>A0A8T1S2F7_CHESE</name>
<keyword evidence="4" id="KW-0675">Receptor</keyword>
<organism evidence="4 5">
    <name type="scientific">Chelydra serpentina</name>
    <name type="common">Snapping turtle</name>
    <name type="synonym">Testudo serpentina</name>
    <dbReference type="NCBI Taxonomy" id="8475"/>
    <lineage>
        <taxon>Eukaryota</taxon>
        <taxon>Metazoa</taxon>
        <taxon>Chordata</taxon>
        <taxon>Craniata</taxon>
        <taxon>Vertebrata</taxon>
        <taxon>Euteleostomi</taxon>
        <taxon>Archelosauria</taxon>
        <taxon>Testudinata</taxon>
        <taxon>Testudines</taxon>
        <taxon>Cryptodira</taxon>
        <taxon>Durocryptodira</taxon>
        <taxon>Americhelydia</taxon>
        <taxon>Chelydroidea</taxon>
        <taxon>Chelydridae</taxon>
        <taxon>Chelydra</taxon>
    </lineage>
</organism>
<dbReference type="SUPFAM" id="SSF56436">
    <property type="entry name" value="C-type lectin-like"/>
    <property type="match status" value="1"/>
</dbReference>
<keyword evidence="5" id="KW-1185">Reference proteome</keyword>
<dbReference type="GO" id="GO:0009986">
    <property type="term" value="C:cell surface"/>
    <property type="evidence" value="ECO:0007669"/>
    <property type="project" value="TreeGrafter"/>
</dbReference>
<keyword evidence="1" id="KW-0812">Transmembrane</keyword>
<evidence type="ECO:0000259" key="3">
    <source>
        <dbReference type="PROSITE" id="PS50041"/>
    </source>
</evidence>
<accession>A0A8T1S2F7</accession>
<protein>
    <submittedName>
        <fullName evidence="4">Killer cell lectin-like receptor subfamily F member 1</fullName>
    </submittedName>
</protein>
<dbReference type="Proteomes" id="UP000765507">
    <property type="component" value="Unassembled WGS sequence"/>
</dbReference>
<dbReference type="EMBL" id="JAHGAV010001030">
    <property type="protein sequence ID" value="KAG6923018.1"/>
    <property type="molecule type" value="Genomic_DNA"/>
</dbReference>
<dbReference type="GO" id="GO:0042269">
    <property type="term" value="P:regulation of natural killer cell mediated cytotoxicity"/>
    <property type="evidence" value="ECO:0007669"/>
    <property type="project" value="TreeGrafter"/>
</dbReference>
<dbReference type="PROSITE" id="PS50041">
    <property type="entry name" value="C_TYPE_LECTIN_2"/>
    <property type="match status" value="1"/>
</dbReference>
<comment type="caution">
    <text evidence="4">The sequence shown here is derived from an EMBL/GenBank/DDBJ whole genome shotgun (WGS) entry which is preliminary data.</text>
</comment>
<dbReference type="Gene3D" id="3.10.100.10">
    <property type="entry name" value="Mannose-Binding Protein A, subunit A"/>
    <property type="match status" value="1"/>
</dbReference>
<gene>
    <name evidence="4" type="ORF">G0U57_000219</name>
</gene>
<keyword evidence="1" id="KW-1133">Transmembrane helix</keyword>
<keyword evidence="2" id="KW-1015">Disulfide bond</keyword>
<dbReference type="PANTHER" id="PTHR46784">
    <property type="entry name" value="KILLER CELL LECTIN-LIKE RECEPTOR SUBFAMILY B MEMBER 1"/>
    <property type="match status" value="1"/>
</dbReference>
<evidence type="ECO:0000313" key="5">
    <source>
        <dbReference type="Proteomes" id="UP000765507"/>
    </source>
</evidence>
<proteinExistence type="predicted"/>
<evidence type="ECO:0000256" key="1">
    <source>
        <dbReference type="ARBA" id="ARBA00022989"/>
    </source>
</evidence>
<keyword evidence="1" id="KW-0472">Membrane</keyword>
<feature type="domain" description="C-type lectin" evidence="3">
    <location>
        <begin position="1"/>
        <end position="82"/>
    </location>
</feature>
<dbReference type="Pfam" id="PF00059">
    <property type="entry name" value="Lectin_C"/>
    <property type="match status" value="1"/>
</dbReference>
<dbReference type="InterPro" id="IPR016186">
    <property type="entry name" value="C-type_lectin-like/link_sf"/>
</dbReference>
<dbReference type="GO" id="GO:0038023">
    <property type="term" value="F:signaling receptor activity"/>
    <property type="evidence" value="ECO:0007669"/>
    <property type="project" value="TreeGrafter"/>
</dbReference>
<dbReference type="InterPro" id="IPR016187">
    <property type="entry name" value="CTDL_fold"/>
</dbReference>
<dbReference type="InterPro" id="IPR051527">
    <property type="entry name" value="KLR_subfamily_B"/>
</dbReference>
<evidence type="ECO:0000313" key="4">
    <source>
        <dbReference type="EMBL" id="KAG6923018.1"/>
    </source>
</evidence>